<evidence type="ECO:0000259" key="2">
    <source>
        <dbReference type="Pfam" id="PF01368"/>
    </source>
</evidence>
<reference evidence="3 4" key="1">
    <citation type="journal article" date="2016" name="Nat. Commun.">
        <title>Thousands of microbial genomes shed light on interconnected biogeochemical processes in an aquifer system.</title>
        <authorList>
            <person name="Anantharaman K."/>
            <person name="Brown C.T."/>
            <person name="Hug L.A."/>
            <person name="Sharon I."/>
            <person name="Castelle C.J."/>
            <person name="Probst A.J."/>
            <person name="Thomas B.C."/>
            <person name="Singh A."/>
            <person name="Wilkins M.J."/>
            <person name="Karaoz U."/>
            <person name="Brodie E.L."/>
            <person name="Williams K.H."/>
            <person name="Hubbard S.S."/>
            <person name="Banfield J.F."/>
        </authorList>
    </citation>
    <scope>NUCLEOTIDE SEQUENCE [LARGE SCALE GENOMIC DNA]</scope>
</reference>
<dbReference type="PANTHER" id="PTHR47618">
    <property type="entry name" value="BIFUNCTIONAL OLIGORIBONUCLEASE AND PAP PHOSPHATASE NRNA"/>
    <property type="match status" value="1"/>
</dbReference>
<accession>A0A1F7I115</accession>
<dbReference type="Pfam" id="PF01368">
    <property type="entry name" value="DHH"/>
    <property type="match status" value="1"/>
</dbReference>
<evidence type="ECO:0000256" key="1">
    <source>
        <dbReference type="SAM" id="MobiDB-lite"/>
    </source>
</evidence>
<dbReference type="InterPro" id="IPR038763">
    <property type="entry name" value="DHH_sf"/>
</dbReference>
<dbReference type="PANTHER" id="PTHR47618:SF1">
    <property type="entry name" value="BIFUNCTIONAL OLIGORIBONUCLEASE AND PAP PHOSPHATASE NRNA"/>
    <property type="match status" value="1"/>
</dbReference>
<name>A0A1F7I115_9BACT</name>
<feature type="region of interest" description="Disordered" evidence="1">
    <location>
        <begin position="254"/>
        <end position="312"/>
    </location>
</feature>
<evidence type="ECO:0000313" key="3">
    <source>
        <dbReference type="EMBL" id="OGK37069.1"/>
    </source>
</evidence>
<proteinExistence type="predicted"/>
<sequence>MIQDNTQFESQLNNIADIVNKNKAGIIVLPLNPSVDAIASATALYLGLNKAGKNVSLVCSSKPQSDLTGADKIQQALSTGGDNLVISIPYADEGSIDKVDYNIQGKTFNLVVSPKPGYPKLEPDKIHFSYIGGKVEFIFTIDVPSLNNIGPLYQQNQGEFQGKNIINIDRHLINNSYGLVNYVNKSSSSTSELVLNALETLQIEIDKEIATNLYAGLVVATNNFSSYSVNAQTFQTASKLLQLGAVKKPVNRFQQTNRYPGGPFQPPRAPTFAPVNPFQPVNYNNPDNNNYDEQPFQPPPFSPQPASEQQVKPIEDVETINTGKEGQKHNTSDFLKPKIFSRNGLV</sequence>
<protein>
    <recommendedName>
        <fullName evidence="2">DDH domain-containing protein</fullName>
    </recommendedName>
</protein>
<feature type="domain" description="DDH" evidence="2">
    <location>
        <begin position="31"/>
        <end position="216"/>
    </location>
</feature>
<gene>
    <name evidence="3" type="ORF">A3F03_02175</name>
</gene>
<dbReference type="Gene3D" id="3.90.1640.10">
    <property type="entry name" value="inorganic pyrophosphatase (n-terminal core)"/>
    <property type="match status" value="2"/>
</dbReference>
<feature type="compositionally biased region" description="Low complexity" evidence="1">
    <location>
        <begin position="282"/>
        <end position="295"/>
    </location>
</feature>
<dbReference type="InterPro" id="IPR051319">
    <property type="entry name" value="Oligoribo/pAp-PDE_c-di-AMP_PDE"/>
</dbReference>
<organism evidence="3 4">
    <name type="scientific">Candidatus Roizmanbacteria bacterium RIFCSPHIGHO2_12_FULL_41_11</name>
    <dbReference type="NCBI Taxonomy" id="1802052"/>
    <lineage>
        <taxon>Bacteria</taxon>
        <taxon>Candidatus Roizmaniibacteriota</taxon>
    </lineage>
</organism>
<dbReference type="EMBL" id="MGAC01000048">
    <property type="protein sequence ID" value="OGK37069.1"/>
    <property type="molecule type" value="Genomic_DNA"/>
</dbReference>
<evidence type="ECO:0000313" key="4">
    <source>
        <dbReference type="Proteomes" id="UP000176803"/>
    </source>
</evidence>
<comment type="caution">
    <text evidence="3">The sequence shown here is derived from an EMBL/GenBank/DDBJ whole genome shotgun (WGS) entry which is preliminary data.</text>
</comment>
<dbReference type="InterPro" id="IPR001667">
    <property type="entry name" value="DDH_dom"/>
</dbReference>
<dbReference type="SUPFAM" id="SSF64182">
    <property type="entry name" value="DHH phosphoesterases"/>
    <property type="match status" value="1"/>
</dbReference>
<dbReference type="AlphaFoldDB" id="A0A1F7I115"/>
<dbReference type="Proteomes" id="UP000176803">
    <property type="component" value="Unassembled WGS sequence"/>
</dbReference>